<reference evidence="9 10" key="1">
    <citation type="journal article" date="2014" name="ISME J.">
        <title>Ecophysiology of Thioploca ingrica as revealed by the complete genome sequence supplemented with proteomic evidence.</title>
        <authorList>
            <person name="Kojima H."/>
            <person name="Ogura Y."/>
            <person name="Yamamoto N."/>
            <person name="Togashi T."/>
            <person name="Mori H."/>
            <person name="Watanabe T."/>
            <person name="Nemoto F."/>
            <person name="Kurokawa K."/>
            <person name="Hayashi T."/>
            <person name="Fukui M."/>
        </authorList>
    </citation>
    <scope>NUCLEOTIDE SEQUENCE [LARGE SCALE GENOMIC DNA]</scope>
</reference>
<dbReference type="PRINTS" id="PR01590">
    <property type="entry name" value="HTHFIS"/>
</dbReference>
<dbReference type="Gene3D" id="1.10.8.60">
    <property type="match status" value="1"/>
</dbReference>
<dbReference type="Gene3D" id="3.40.50.2300">
    <property type="match status" value="1"/>
</dbReference>
<dbReference type="AlphaFoldDB" id="A0A090AEP1"/>
<evidence type="ECO:0000313" key="9">
    <source>
        <dbReference type="EMBL" id="BAP55419.1"/>
    </source>
</evidence>
<organism evidence="9 10">
    <name type="scientific">Thioploca ingrica</name>
    <dbReference type="NCBI Taxonomy" id="40754"/>
    <lineage>
        <taxon>Bacteria</taxon>
        <taxon>Pseudomonadati</taxon>
        <taxon>Pseudomonadota</taxon>
        <taxon>Gammaproteobacteria</taxon>
        <taxon>Thiotrichales</taxon>
        <taxon>Thiotrichaceae</taxon>
        <taxon>Thioploca</taxon>
    </lineage>
</organism>
<dbReference type="InterPro" id="IPR002197">
    <property type="entry name" value="HTH_Fis"/>
</dbReference>
<feature type="coiled-coil region" evidence="6">
    <location>
        <begin position="114"/>
        <end position="154"/>
    </location>
</feature>
<sequence length="462" mass="52803">MHNNNLINKGHLLIVDDERVALKNLEHVMKKEGYEVTATQSGVSALNTLEKQSFEVVLTDLRMEKVDGLQILHKCRETYPDTEVIIITSFATLESAVETMKQGAFYYIAKPFRLDEVRKVVAEALEKIRLKRENRALREQLDRHQGKIQLITRNPAMQHLLKVAQQIAPTDCNVLLTGESGTGKELFAKYLHAQSTRRDGPYLAINCGAFNDELLTNELFGHEKGAFTGATTTKLGLLEVAVGGTLFLDEITEMSPTMQVKLLRVIQEREILRLGSTQPIKTDVRFIAATNRNISQTVQTGQFRQDLYFRLNVVNLHIPALVQRREDIPLLATHFLQKYSLLMRKNVTEIVLEVMELLQNYDFPGNVRELENIMERGVAMATEHTLGIAQLSDDLRTLNIRTFRRQDGKIPSWEEVEQDYIQWVLEETKGNQTLAAQIMGIDRVSLWRKLKKLTKIKENIIN</sequence>
<dbReference type="Proteomes" id="UP000031623">
    <property type="component" value="Chromosome"/>
</dbReference>
<keyword evidence="2" id="KW-0067">ATP-binding</keyword>
<dbReference type="InterPro" id="IPR003593">
    <property type="entry name" value="AAA+_ATPase"/>
</dbReference>
<dbReference type="InterPro" id="IPR025944">
    <property type="entry name" value="Sigma_54_int_dom_CS"/>
</dbReference>
<evidence type="ECO:0000256" key="5">
    <source>
        <dbReference type="PROSITE-ProRule" id="PRU00169"/>
    </source>
</evidence>
<dbReference type="InterPro" id="IPR058031">
    <property type="entry name" value="AAA_lid_NorR"/>
</dbReference>
<evidence type="ECO:0000259" key="7">
    <source>
        <dbReference type="PROSITE" id="PS50045"/>
    </source>
</evidence>
<keyword evidence="10" id="KW-1185">Reference proteome</keyword>
<dbReference type="SMART" id="SM00382">
    <property type="entry name" value="AAA"/>
    <property type="match status" value="1"/>
</dbReference>
<dbReference type="InterPro" id="IPR011006">
    <property type="entry name" value="CheY-like_superfamily"/>
</dbReference>
<feature type="modified residue" description="4-aspartylphosphate" evidence="5">
    <location>
        <position position="60"/>
    </location>
</feature>
<feature type="domain" description="Sigma-54 factor interaction" evidence="7">
    <location>
        <begin position="150"/>
        <end position="379"/>
    </location>
</feature>
<keyword evidence="5" id="KW-0597">Phosphoprotein</keyword>
<keyword evidence="6" id="KW-0175">Coiled coil</keyword>
<keyword evidence="4" id="KW-0804">Transcription</keyword>
<keyword evidence="3" id="KW-0805">Transcription regulation</keyword>
<dbReference type="PROSITE" id="PS00688">
    <property type="entry name" value="SIGMA54_INTERACT_3"/>
    <property type="match status" value="1"/>
</dbReference>
<dbReference type="SUPFAM" id="SSF52172">
    <property type="entry name" value="CheY-like"/>
    <property type="match status" value="1"/>
</dbReference>
<dbReference type="PROSITE" id="PS50045">
    <property type="entry name" value="SIGMA54_INTERACT_4"/>
    <property type="match status" value="1"/>
</dbReference>
<dbReference type="PROSITE" id="PS00675">
    <property type="entry name" value="SIGMA54_INTERACT_1"/>
    <property type="match status" value="1"/>
</dbReference>
<keyword evidence="1" id="KW-0547">Nucleotide-binding</keyword>
<dbReference type="GO" id="GO:0000160">
    <property type="term" value="P:phosphorelay signal transduction system"/>
    <property type="evidence" value="ECO:0007669"/>
    <property type="project" value="InterPro"/>
</dbReference>
<dbReference type="PROSITE" id="PS50110">
    <property type="entry name" value="RESPONSE_REGULATORY"/>
    <property type="match status" value="1"/>
</dbReference>
<dbReference type="Pfam" id="PF02954">
    <property type="entry name" value="HTH_8"/>
    <property type="match status" value="1"/>
</dbReference>
<dbReference type="Gene3D" id="3.40.50.300">
    <property type="entry name" value="P-loop containing nucleotide triphosphate hydrolases"/>
    <property type="match status" value="1"/>
</dbReference>
<dbReference type="PANTHER" id="PTHR32071">
    <property type="entry name" value="TRANSCRIPTIONAL REGULATORY PROTEIN"/>
    <property type="match status" value="1"/>
</dbReference>
<dbReference type="GO" id="GO:0006355">
    <property type="term" value="P:regulation of DNA-templated transcription"/>
    <property type="evidence" value="ECO:0007669"/>
    <property type="project" value="InterPro"/>
</dbReference>
<evidence type="ECO:0000256" key="6">
    <source>
        <dbReference type="SAM" id="Coils"/>
    </source>
</evidence>
<evidence type="ECO:0000256" key="1">
    <source>
        <dbReference type="ARBA" id="ARBA00022741"/>
    </source>
</evidence>
<dbReference type="InterPro" id="IPR009057">
    <property type="entry name" value="Homeodomain-like_sf"/>
</dbReference>
<accession>A0A090AEP1</accession>
<name>A0A090AEP1_9GAMM</name>
<evidence type="ECO:0000256" key="4">
    <source>
        <dbReference type="ARBA" id="ARBA00023163"/>
    </source>
</evidence>
<dbReference type="CDD" id="cd00009">
    <property type="entry name" value="AAA"/>
    <property type="match status" value="1"/>
</dbReference>
<dbReference type="Pfam" id="PF00072">
    <property type="entry name" value="Response_reg"/>
    <property type="match status" value="1"/>
</dbReference>
<dbReference type="STRING" id="40754.THII_1122"/>
<dbReference type="KEGG" id="tig:THII_1122"/>
<dbReference type="Pfam" id="PF00158">
    <property type="entry name" value="Sigma54_activat"/>
    <property type="match status" value="1"/>
</dbReference>
<evidence type="ECO:0000259" key="8">
    <source>
        <dbReference type="PROSITE" id="PS50110"/>
    </source>
</evidence>
<evidence type="ECO:0000313" key="10">
    <source>
        <dbReference type="Proteomes" id="UP000031623"/>
    </source>
</evidence>
<dbReference type="OrthoDB" id="5297379at2"/>
<dbReference type="SUPFAM" id="SSF46689">
    <property type="entry name" value="Homeodomain-like"/>
    <property type="match status" value="1"/>
</dbReference>
<dbReference type="GO" id="GO:0005524">
    <property type="term" value="F:ATP binding"/>
    <property type="evidence" value="ECO:0007669"/>
    <property type="project" value="UniProtKB-KW"/>
</dbReference>
<evidence type="ECO:0000256" key="3">
    <source>
        <dbReference type="ARBA" id="ARBA00023015"/>
    </source>
</evidence>
<feature type="domain" description="Response regulatory" evidence="8">
    <location>
        <begin position="11"/>
        <end position="125"/>
    </location>
</feature>
<dbReference type="SMART" id="SM00448">
    <property type="entry name" value="REC"/>
    <property type="match status" value="1"/>
</dbReference>
<dbReference type="SUPFAM" id="SSF52540">
    <property type="entry name" value="P-loop containing nucleoside triphosphate hydrolases"/>
    <property type="match status" value="1"/>
</dbReference>
<dbReference type="FunFam" id="3.40.50.300:FF:000006">
    <property type="entry name" value="DNA-binding transcriptional regulator NtrC"/>
    <property type="match status" value="1"/>
</dbReference>
<dbReference type="PANTHER" id="PTHR32071:SF119">
    <property type="entry name" value="SIGMA L-DEPENDENT TRANSCRIPTIONAL REGULATOR YPLP-RELATED"/>
    <property type="match status" value="1"/>
</dbReference>
<protein>
    <submittedName>
        <fullName evidence="9">Response regulator HsfA</fullName>
    </submittedName>
</protein>
<proteinExistence type="predicted"/>
<dbReference type="HOGENOM" id="CLU_000445_0_6_6"/>
<dbReference type="InterPro" id="IPR025662">
    <property type="entry name" value="Sigma_54_int_dom_ATP-bd_1"/>
</dbReference>
<dbReference type="Pfam" id="PF25601">
    <property type="entry name" value="AAA_lid_14"/>
    <property type="match status" value="1"/>
</dbReference>
<gene>
    <name evidence="9" type="ORF">THII_1122</name>
</gene>
<dbReference type="InterPro" id="IPR027417">
    <property type="entry name" value="P-loop_NTPase"/>
</dbReference>
<dbReference type="Gene3D" id="1.10.10.60">
    <property type="entry name" value="Homeodomain-like"/>
    <property type="match status" value="1"/>
</dbReference>
<dbReference type="EMBL" id="AP014633">
    <property type="protein sequence ID" value="BAP55419.1"/>
    <property type="molecule type" value="Genomic_DNA"/>
</dbReference>
<dbReference type="InterPro" id="IPR002078">
    <property type="entry name" value="Sigma_54_int"/>
</dbReference>
<evidence type="ECO:0000256" key="2">
    <source>
        <dbReference type="ARBA" id="ARBA00022840"/>
    </source>
</evidence>
<dbReference type="GO" id="GO:0043565">
    <property type="term" value="F:sequence-specific DNA binding"/>
    <property type="evidence" value="ECO:0007669"/>
    <property type="project" value="InterPro"/>
</dbReference>
<dbReference type="InterPro" id="IPR001789">
    <property type="entry name" value="Sig_transdc_resp-reg_receiver"/>
</dbReference>